<dbReference type="Pfam" id="PF08240">
    <property type="entry name" value="ADH_N"/>
    <property type="match status" value="1"/>
</dbReference>
<dbReference type="InterPro" id="IPR013154">
    <property type="entry name" value="ADH-like_N"/>
</dbReference>
<evidence type="ECO:0000313" key="3">
    <source>
        <dbReference type="Proteomes" id="UP001155483"/>
    </source>
</evidence>
<dbReference type="EMBL" id="JAOTIF010000026">
    <property type="protein sequence ID" value="MCU7552005.1"/>
    <property type="molecule type" value="Genomic_DNA"/>
</dbReference>
<proteinExistence type="predicted"/>
<dbReference type="InterPro" id="IPR011032">
    <property type="entry name" value="GroES-like_sf"/>
</dbReference>
<dbReference type="Gene3D" id="3.40.50.720">
    <property type="entry name" value="NAD(P)-binding Rossmann-like Domain"/>
    <property type="match status" value="1"/>
</dbReference>
<dbReference type="Gene3D" id="3.90.180.10">
    <property type="entry name" value="Medium-chain alcohol dehydrogenases, catalytic domain"/>
    <property type="match status" value="1"/>
</dbReference>
<accession>A0A9X3B9H8</accession>
<dbReference type="SUPFAM" id="SSF51735">
    <property type="entry name" value="NAD(P)-binding Rossmann-fold domains"/>
    <property type="match status" value="1"/>
</dbReference>
<gene>
    <name evidence="2" type="ORF">OCK74_22990</name>
</gene>
<dbReference type="GO" id="GO:0008270">
    <property type="term" value="F:zinc ion binding"/>
    <property type="evidence" value="ECO:0007669"/>
    <property type="project" value="InterPro"/>
</dbReference>
<sequence length="316" mass="34346">MAKTMKAAYYEAFGGIENIRIGNLEIPEVKEGEVLVKIKAASINPVDAAVRAGHLKNFIPTVFPVIPGWDLAGVVEERGFSARRFNLGDEVYAYARRPVVQWGTFAEYIVIPESYLSPCPPNIPWEESAGIPLAGLTAYQSMYDAGQLHKGQTVLILGASGGVGSMGIQLAKAKGAYVIAVASKKNHEYMKQIGADLTIDYHNTDIGEEVKKMNPEGVDLVFDCASGETLQKSLSALKKNGRLVSILNQGTGLDKNINFQYVFVEPNATQLTHLKGLADTGKLNVHISHTFTLEETAEAFKLIETKHTTGKIVIEP</sequence>
<dbReference type="AlphaFoldDB" id="A0A9X3B9H8"/>
<dbReference type="SUPFAM" id="SSF50129">
    <property type="entry name" value="GroES-like"/>
    <property type="match status" value="1"/>
</dbReference>
<dbReference type="InterPro" id="IPR052733">
    <property type="entry name" value="Chloroplast_QOR"/>
</dbReference>
<comment type="caution">
    <text evidence="2">The sequence shown here is derived from an EMBL/GenBank/DDBJ whole genome shotgun (WGS) entry which is preliminary data.</text>
</comment>
<organism evidence="2 3">
    <name type="scientific">Paraflavisolibacter caeni</name>
    <dbReference type="NCBI Taxonomy" id="2982496"/>
    <lineage>
        <taxon>Bacteria</taxon>
        <taxon>Pseudomonadati</taxon>
        <taxon>Bacteroidota</taxon>
        <taxon>Chitinophagia</taxon>
        <taxon>Chitinophagales</taxon>
        <taxon>Chitinophagaceae</taxon>
        <taxon>Paraflavisolibacter</taxon>
    </lineage>
</organism>
<evidence type="ECO:0000313" key="2">
    <source>
        <dbReference type="EMBL" id="MCU7552005.1"/>
    </source>
</evidence>
<dbReference type="PROSITE" id="PS01162">
    <property type="entry name" value="QOR_ZETA_CRYSTAL"/>
    <property type="match status" value="1"/>
</dbReference>
<dbReference type="PANTHER" id="PTHR44013">
    <property type="entry name" value="ZINC-TYPE ALCOHOL DEHYDROGENASE-LIKE PROTEIN C16A3.02C"/>
    <property type="match status" value="1"/>
</dbReference>
<keyword evidence="3" id="KW-1185">Reference proteome</keyword>
<dbReference type="SMART" id="SM00829">
    <property type="entry name" value="PKS_ER"/>
    <property type="match status" value="1"/>
</dbReference>
<reference evidence="2" key="1">
    <citation type="submission" date="2022-09" db="EMBL/GenBank/DDBJ databases">
        <authorList>
            <person name="Yuan C."/>
            <person name="Ke Z."/>
        </authorList>
    </citation>
    <scope>NUCLEOTIDE SEQUENCE</scope>
    <source>
        <strain evidence="2">LB-8</strain>
    </source>
</reference>
<dbReference type="PANTHER" id="PTHR44013:SF1">
    <property type="entry name" value="ZINC-TYPE ALCOHOL DEHYDROGENASE-LIKE PROTEIN C16A3.02C"/>
    <property type="match status" value="1"/>
</dbReference>
<evidence type="ECO:0000259" key="1">
    <source>
        <dbReference type="SMART" id="SM00829"/>
    </source>
</evidence>
<dbReference type="Pfam" id="PF13602">
    <property type="entry name" value="ADH_zinc_N_2"/>
    <property type="match status" value="1"/>
</dbReference>
<reference evidence="2" key="2">
    <citation type="submission" date="2023-04" db="EMBL/GenBank/DDBJ databases">
        <title>Paracnuella aquatica gen. nov., sp. nov., a member of the family Chitinophagaceae isolated from a hot spring.</title>
        <authorList>
            <person name="Wang C."/>
        </authorList>
    </citation>
    <scope>NUCLEOTIDE SEQUENCE</scope>
    <source>
        <strain evidence="2">LB-8</strain>
    </source>
</reference>
<dbReference type="RefSeq" id="WP_279299442.1">
    <property type="nucleotide sequence ID" value="NZ_JAOTIF010000026.1"/>
</dbReference>
<dbReference type="InterPro" id="IPR002364">
    <property type="entry name" value="Quin_OxRdtase/zeta-crystal_CS"/>
</dbReference>
<dbReference type="InterPro" id="IPR036291">
    <property type="entry name" value="NAD(P)-bd_dom_sf"/>
</dbReference>
<protein>
    <submittedName>
        <fullName evidence="2">NADP-dependent oxidoreductase</fullName>
    </submittedName>
</protein>
<dbReference type="InterPro" id="IPR020843">
    <property type="entry name" value="ER"/>
</dbReference>
<feature type="domain" description="Enoyl reductase (ER)" evidence="1">
    <location>
        <begin position="14"/>
        <end position="314"/>
    </location>
</feature>
<name>A0A9X3B9H8_9BACT</name>
<dbReference type="GO" id="GO:0016491">
    <property type="term" value="F:oxidoreductase activity"/>
    <property type="evidence" value="ECO:0007669"/>
    <property type="project" value="InterPro"/>
</dbReference>
<dbReference type="CDD" id="cd05289">
    <property type="entry name" value="MDR_like_2"/>
    <property type="match status" value="1"/>
</dbReference>
<dbReference type="Proteomes" id="UP001155483">
    <property type="component" value="Unassembled WGS sequence"/>
</dbReference>